<dbReference type="SUPFAM" id="SSF52172">
    <property type="entry name" value="CheY-like"/>
    <property type="match status" value="1"/>
</dbReference>
<gene>
    <name evidence="5" type="ORF">ZIOFF_074586</name>
</gene>
<dbReference type="InterPro" id="IPR001789">
    <property type="entry name" value="Sig_transdc_resp-reg_receiver"/>
</dbReference>
<accession>A0A8J5ELH5</accession>
<dbReference type="Gene3D" id="3.40.50.2300">
    <property type="match status" value="1"/>
</dbReference>
<evidence type="ECO:0000256" key="1">
    <source>
        <dbReference type="ARBA" id="ARBA00023012"/>
    </source>
</evidence>
<organism evidence="5 6">
    <name type="scientific">Zingiber officinale</name>
    <name type="common">Ginger</name>
    <name type="synonym">Amomum zingiber</name>
    <dbReference type="NCBI Taxonomy" id="94328"/>
    <lineage>
        <taxon>Eukaryota</taxon>
        <taxon>Viridiplantae</taxon>
        <taxon>Streptophyta</taxon>
        <taxon>Embryophyta</taxon>
        <taxon>Tracheophyta</taxon>
        <taxon>Spermatophyta</taxon>
        <taxon>Magnoliopsida</taxon>
        <taxon>Liliopsida</taxon>
        <taxon>Zingiberales</taxon>
        <taxon>Zingiberaceae</taxon>
        <taxon>Zingiber</taxon>
    </lineage>
</organism>
<keyword evidence="1" id="KW-0902">Two-component regulatory system</keyword>
<proteinExistence type="predicted"/>
<dbReference type="PANTHER" id="PTHR43874:SF7">
    <property type="entry name" value="TWO-COMPONENT RESPONSE REGULATOR ARR10"/>
    <property type="match status" value="1"/>
</dbReference>
<feature type="compositionally biased region" description="Basic and acidic residues" evidence="3">
    <location>
        <begin position="229"/>
        <end position="243"/>
    </location>
</feature>
<evidence type="ECO:0000313" key="5">
    <source>
        <dbReference type="EMBL" id="KAG6467593.1"/>
    </source>
</evidence>
<dbReference type="AlphaFoldDB" id="A0A8J5ELH5"/>
<feature type="modified residue" description="4-aspartylphosphate" evidence="2">
    <location>
        <position position="63"/>
    </location>
</feature>
<name>A0A8J5ELH5_ZINOF</name>
<dbReference type="PANTHER" id="PTHR43874">
    <property type="entry name" value="TWO-COMPONENT RESPONSE REGULATOR"/>
    <property type="match status" value="1"/>
</dbReference>
<dbReference type="PROSITE" id="PS50110">
    <property type="entry name" value="RESPONSE_REGULATORY"/>
    <property type="match status" value="1"/>
</dbReference>
<dbReference type="GO" id="GO:0000160">
    <property type="term" value="P:phosphorelay signal transduction system"/>
    <property type="evidence" value="ECO:0007669"/>
    <property type="project" value="UniProtKB-KW"/>
</dbReference>
<evidence type="ECO:0000256" key="3">
    <source>
        <dbReference type="SAM" id="MobiDB-lite"/>
    </source>
</evidence>
<dbReference type="SMART" id="SM00448">
    <property type="entry name" value="REC"/>
    <property type="match status" value="1"/>
</dbReference>
<protein>
    <recommendedName>
        <fullName evidence="4">Response regulatory domain-containing protein</fullName>
    </recommendedName>
</protein>
<evidence type="ECO:0000256" key="2">
    <source>
        <dbReference type="PROSITE-ProRule" id="PRU00169"/>
    </source>
</evidence>
<feature type="domain" description="Response regulatory" evidence="4">
    <location>
        <begin position="12"/>
        <end position="127"/>
    </location>
</feature>
<dbReference type="Gene3D" id="1.10.10.60">
    <property type="entry name" value="Homeodomain-like"/>
    <property type="match status" value="1"/>
</dbReference>
<keyword evidence="2" id="KW-0597">Phosphoprotein</keyword>
<dbReference type="Proteomes" id="UP000734854">
    <property type="component" value="Unassembled WGS sequence"/>
</dbReference>
<reference evidence="5 6" key="1">
    <citation type="submission" date="2020-08" db="EMBL/GenBank/DDBJ databases">
        <title>Plant Genome Project.</title>
        <authorList>
            <person name="Zhang R.-G."/>
        </authorList>
    </citation>
    <scope>NUCLEOTIDE SEQUENCE [LARGE SCALE GENOMIC DNA]</scope>
    <source>
        <tissue evidence="5">Rhizome</tissue>
    </source>
</reference>
<feature type="region of interest" description="Disordered" evidence="3">
    <location>
        <begin position="229"/>
        <end position="248"/>
    </location>
</feature>
<dbReference type="Pfam" id="PF00072">
    <property type="entry name" value="Response_reg"/>
    <property type="match status" value="1"/>
</dbReference>
<evidence type="ECO:0000313" key="6">
    <source>
        <dbReference type="Proteomes" id="UP000734854"/>
    </source>
</evidence>
<keyword evidence="6" id="KW-1185">Reference proteome</keyword>
<dbReference type="InterPro" id="IPR011006">
    <property type="entry name" value="CheY-like_superfamily"/>
</dbReference>
<comment type="caution">
    <text evidence="5">The sequence shown here is derived from an EMBL/GenBank/DDBJ whole genome shotgun (WGS) entry which is preliminary data.</text>
</comment>
<dbReference type="InterPro" id="IPR045279">
    <property type="entry name" value="ARR-like"/>
</dbReference>
<evidence type="ECO:0000259" key="4">
    <source>
        <dbReference type="PROSITE" id="PS50110"/>
    </source>
</evidence>
<dbReference type="EMBL" id="JACMSC010000032">
    <property type="protein sequence ID" value="KAG6467593.1"/>
    <property type="molecule type" value="Genomic_DNA"/>
</dbReference>
<dbReference type="CDD" id="cd17584">
    <property type="entry name" value="REC_typeB_ARR-like"/>
    <property type="match status" value="1"/>
</dbReference>
<dbReference type="GO" id="GO:0009736">
    <property type="term" value="P:cytokinin-activated signaling pathway"/>
    <property type="evidence" value="ECO:0007669"/>
    <property type="project" value="InterPro"/>
</dbReference>
<sequence>MATTNEFPISIRVLAIDNDPICLKLLENLLIRCQYQVVATTEASSGLRMLRENMHEFDLVITDIHMADMDGFMLLQIITREFGIPVIISSVDGARQTVAKAVVHGACQYLLKPVRMQELRNVWQHVLRKKLVGGKPNALADSEGSYSSDFNASDDENAVGGNFPPEFGDSRGGKKPRISWTLELHQKFLAAINELGIDSKFTPSPVSFLSSDEIHDFLRAVCRGCAEEDTRSYERREPDEGESRQPFTGTLASSRSIFALFFSQRVMIFDLCLQKYRQYVRRLKELTDRNSSVNPGGLSFRNLSRMKSDSLDVFRRYHAVGRMRILPPLASFPTYPVAGVDVLSGAAALGHRPGHFGSYQSFGFAGNNCFRPNSLGGSAPTPLDQLGEIQQQVSGLLGGSGSVPDGLGWLLQGNNPQMADGEEDSFDFEIDFPELDRCLPEQAWRNINGDPASERLAGALPGCQSAVNMDEAAQSCEINGDGEEDSSTKGLV</sequence>